<gene>
    <name evidence="15" type="ORF">GO755_00840</name>
</gene>
<organism evidence="15 16">
    <name type="scientific">Spirosoma arboris</name>
    <dbReference type="NCBI Taxonomy" id="2682092"/>
    <lineage>
        <taxon>Bacteria</taxon>
        <taxon>Pseudomonadati</taxon>
        <taxon>Bacteroidota</taxon>
        <taxon>Cytophagia</taxon>
        <taxon>Cytophagales</taxon>
        <taxon>Cytophagaceae</taxon>
        <taxon>Spirosoma</taxon>
    </lineage>
</organism>
<evidence type="ECO:0000256" key="9">
    <source>
        <dbReference type="ARBA" id="ARBA00023136"/>
    </source>
</evidence>
<evidence type="ECO:0000256" key="11">
    <source>
        <dbReference type="PROSITE-ProRule" id="PRU01360"/>
    </source>
</evidence>
<dbReference type="InterPro" id="IPR037066">
    <property type="entry name" value="Plug_dom_sf"/>
</dbReference>
<evidence type="ECO:0000259" key="14">
    <source>
        <dbReference type="SMART" id="SM00965"/>
    </source>
</evidence>
<dbReference type="NCBIfam" id="TIGR04057">
    <property type="entry name" value="SusC_RagA_signa"/>
    <property type="match status" value="1"/>
</dbReference>
<keyword evidence="10 11" id="KW-0998">Cell outer membrane</keyword>
<dbReference type="GO" id="GO:0009279">
    <property type="term" value="C:cell outer membrane"/>
    <property type="evidence" value="ECO:0007669"/>
    <property type="project" value="UniProtKB-SubCell"/>
</dbReference>
<comment type="similarity">
    <text evidence="11 12">Belongs to the TonB-dependent receptor family.</text>
</comment>
<evidence type="ECO:0000256" key="12">
    <source>
        <dbReference type="RuleBase" id="RU003357"/>
    </source>
</evidence>
<dbReference type="NCBIfam" id="TIGR04056">
    <property type="entry name" value="OMP_RagA_SusC"/>
    <property type="match status" value="1"/>
</dbReference>
<dbReference type="FunFam" id="2.170.130.10:FF:000008">
    <property type="entry name" value="SusC/RagA family TonB-linked outer membrane protein"/>
    <property type="match status" value="1"/>
</dbReference>
<keyword evidence="9 11" id="KW-0472">Membrane</keyword>
<evidence type="ECO:0000256" key="6">
    <source>
        <dbReference type="ARBA" id="ARBA00023004"/>
    </source>
</evidence>
<dbReference type="RefSeq" id="WP_157582677.1">
    <property type="nucleotide sequence ID" value="NZ_WPIN01000001.1"/>
</dbReference>
<evidence type="ECO:0000313" key="16">
    <source>
        <dbReference type="Proteomes" id="UP000436006"/>
    </source>
</evidence>
<evidence type="ECO:0000256" key="8">
    <source>
        <dbReference type="ARBA" id="ARBA00023077"/>
    </source>
</evidence>
<feature type="domain" description="Secretin/TonB short N-terminal" evidence="14">
    <location>
        <begin position="87"/>
        <end position="138"/>
    </location>
</feature>
<evidence type="ECO:0000313" key="15">
    <source>
        <dbReference type="EMBL" id="MVM28558.1"/>
    </source>
</evidence>
<dbReference type="AlphaFoldDB" id="A0A7K1S4P7"/>
<comment type="subcellular location">
    <subcellularLocation>
        <location evidence="1 11">Cell outer membrane</location>
        <topology evidence="1 11">Multi-pass membrane protein</topology>
    </subcellularLocation>
</comment>
<keyword evidence="16" id="KW-1185">Reference proteome</keyword>
<dbReference type="Gene3D" id="2.60.40.1120">
    <property type="entry name" value="Carboxypeptidase-like, regulatory domain"/>
    <property type="match status" value="1"/>
</dbReference>
<evidence type="ECO:0000256" key="5">
    <source>
        <dbReference type="ARBA" id="ARBA00022692"/>
    </source>
</evidence>
<dbReference type="InterPro" id="IPR023997">
    <property type="entry name" value="TonB-dep_OMP_SusC/RagA_CS"/>
</dbReference>
<feature type="transmembrane region" description="Helical" evidence="13">
    <location>
        <begin position="42"/>
        <end position="61"/>
    </location>
</feature>
<dbReference type="EMBL" id="WPIN01000001">
    <property type="protein sequence ID" value="MVM28558.1"/>
    <property type="molecule type" value="Genomic_DNA"/>
</dbReference>
<evidence type="ECO:0000256" key="1">
    <source>
        <dbReference type="ARBA" id="ARBA00004571"/>
    </source>
</evidence>
<evidence type="ECO:0000256" key="13">
    <source>
        <dbReference type="SAM" id="Phobius"/>
    </source>
</evidence>
<evidence type="ECO:0000256" key="10">
    <source>
        <dbReference type="ARBA" id="ARBA00023237"/>
    </source>
</evidence>
<dbReference type="InterPro" id="IPR011662">
    <property type="entry name" value="Secretin/TonB_short_N"/>
</dbReference>
<dbReference type="InterPro" id="IPR036942">
    <property type="entry name" value="Beta-barrel_TonB_sf"/>
</dbReference>
<dbReference type="InterPro" id="IPR000531">
    <property type="entry name" value="Beta-barrel_TonB"/>
</dbReference>
<dbReference type="Pfam" id="PF07715">
    <property type="entry name" value="Plug"/>
    <property type="match status" value="1"/>
</dbReference>
<dbReference type="PANTHER" id="PTHR32552:SF81">
    <property type="entry name" value="TONB-DEPENDENT OUTER MEMBRANE RECEPTOR"/>
    <property type="match status" value="1"/>
</dbReference>
<dbReference type="Pfam" id="PF07660">
    <property type="entry name" value="STN"/>
    <property type="match status" value="1"/>
</dbReference>
<dbReference type="InterPro" id="IPR039426">
    <property type="entry name" value="TonB-dep_rcpt-like"/>
</dbReference>
<dbReference type="GO" id="GO:0006826">
    <property type="term" value="P:iron ion transport"/>
    <property type="evidence" value="ECO:0007669"/>
    <property type="project" value="UniProtKB-KW"/>
</dbReference>
<keyword evidence="5 11" id="KW-0812">Transmembrane</keyword>
<dbReference type="InterPro" id="IPR012910">
    <property type="entry name" value="Plug_dom"/>
</dbReference>
<keyword evidence="6" id="KW-0408">Iron</keyword>
<dbReference type="SMART" id="SM00965">
    <property type="entry name" value="STN"/>
    <property type="match status" value="1"/>
</dbReference>
<keyword evidence="2 11" id="KW-0813">Transport</keyword>
<comment type="caution">
    <text evidence="15">The sequence shown here is derived from an EMBL/GenBank/DDBJ whole genome shotgun (WGS) entry which is preliminary data.</text>
</comment>
<dbReference type="InterPro" id="IPR023996">
    <property type="entry name" value="TonB-dep_OMP_SusC/RagA"/>
</dbReference>
<keyword evidence="4" id="KW-0410">Iron transport</keyword>
<dbReference type="Pfam" id="PF13715">
    <property type="entry name" value="CarbopepD_reg_2"/>
    <property type="match status" value="1"/>
</dbReference>
<dbReference type="SUPFAM" id="SSF56935">
    <property type="entry name" value="Porins"/>
    <property type="match status" value="1"/>
</dbReference>
<keyword evidence="13" id="KW-1133">Transmembrane helix</keyword>
<dbReference type="Proteomes" id="UP000436006">
    <property type="component" value="Unassembled WGS sequence"/>
</dbReference>
<dbReference type="Pfam" id="PF00593">
    <property type="entry name" value="TonB_dep_Rec_b-barrel"/>
    <property type="match status" value="1"/>
</dbReference>
<proteinExistence type="inferred from homology"/>
<evidence type="ECO:0000256" key="7">
    <source>
        <dbReference type="ARBA" id="ARBA00023065"/>
    </source>
</evidence>
<reference evidence="15 16" key="1">
    <citation type="submission" date="2019-12" db="EMBL/GenBank/DDBJ databases">
        <title>Spirosoma sp. HMF4905 genome sequencing and assembly.</title>
        <authorList>
            <person name="Kang H."/>
            <person name="Cha I."/>
            <person name="Kim H."/>
            <person name="Joh K."/>
        </authorList>
    </citation>
    <scope>NUCLEOTIDE SEQUENCE [LARGE SCALE GENOMIC DNA]</scope>
    <source>
        <strain evidence="15 16">HMF4905</strain>
    </source>
</reference>
<keyword evidence="3 11" id="KW-1134">Transmembrane beta strand</keyword>
<dbReference type="PANTHER" id="PTHR32552">
    <property type="entry name" value="FERRICHROME IRON RECEPTOR-RELATED"/>
    <property type="match status" value="1"/>
</dbReference>
<dbReference type="InterPro" id="IPR008969">
    <property type="entry name" value="CarboxyPept-like_regulatory"/>
</dbReference>
<evidence type="ECO:0000256" key="3">
    <source>
        <dbReference type="ARBA" id="ARBA00022452"/>
    </source>
</evidence>
<dbReference type="PROSITE" id="PS52016">
    <property type="entry name" value="TONB_DEPENDENT_REC_3"/>
    <property type="match status" value="1"/>
</dbReference>
<dbReference type="Gene3D" id="3.55.50.30">
    <property type="match status" value="1"/>
</dbReference>
<accession>A0A7K1S4P7</accession>
<sequence length="1165" mass="127253">MESSTLYLPLCSTRRWGQLSKLINSRLADISPGMKRKWVMRLNLLSILILATCLHMYAAGYSQRISINERNTPLEKVLDKIEKQSGYSFFLQTDLLAKSNKVSLHLKNASLETVLNELFRNQPLSYSIVSKTIVIKKKEDSASDKTTNYPSLPTTELRTGLNADSRVEFEKKISEILIDRAQTIKPALVPIIGRVTDEKGEGMPGVSIVVKGTQKGTTSDSRGQFQLDIAERGVVLVFSFVGYESQEVPVGSQSTLNVTLRVSEKGLQEVVVVGYGEQRKSDVTGATSTVSAKEIAKRPLVRVEQALQGTTSGVVVASSSGQPGRGLNVRIRGSNSITGSNDPLYVIDGFIGGNIESINPNDIESLEILKDASSTAIYGSRGSNGVVLITTKSGQEGKAKVNFSTWFSRASVPKKLSLMNAYDFARTVNTQFASTGNPPAFSDDRLQTLKANGGTDWQNELHQEPLIQNYQLDVSGGSANVKYLISANYLDQPGLILNQYYKRATLRANIDAKINDRLNVKFNVAAVIPQNRNTNYSGDLTDPFTQATEWDPTSPVRDPATGAFILTAPYASIQYNPVARATSQFDESRNTNLAGTGILTYRILDGLTFTTNTTYQISSPFNQTLFGPGTGNGVLYAQVNASRNWNFQNSNFLTYKGNFGDHALTVTALYEQQQGQGMSVTARANSLSTYALGYYNLSLGTSQQTSSGYSADALQSYMGRVNYAYKDKYLLTASVRTDGSSHLTQKYSTFPSLALGWNVSKESFFQNSKLFSDLKLRASYGQTGNQAVGAYATIAQVTTGGSQPAYYYDGSTPSVATPLGSPVSSSLKWETTTQYDIGLDASFLNGRLRFTADAYHKNISNLLYSYQAPFYLGGGNYLRNIGSVENKGLEFSLSGTPIATGKVRWTSNFNISFNRNKVTDLGGLDNVIVNGVGSALNSASILRVGRPLGEFYGYQFLGTWKTSEADQAALFGMKPGDAKYVDVDGDHAYTAADRVPIGNGTPKYSFGFINDVSYGNFTLSFMFQGTHGNQIYSQTLAYLWGGLGDQRNATTTEALNIWTSSNQTDNPAFSNTSKNFNNSSRYVYDGSYTKLKNLSLNYRIPDKLLTKAKIRSLEVYVSGQNLFTITKYPGYDPEVSNGTNAITQGLEMGVIPNPRTYTVGLRLGL</sequence>
<name>A0A7K1S4P7_9BACT</name>
<evidence type="ECO:0000256" key="4">
    <source>
        <dbReference type="ARBA" id="ARBA00022496"/>
    </source>
</evidence>
<keyword evidence="7" id="KW-0406">Ion transport</keyword>
<dbReference type="SUPFAM" id="SSF49464">
    <property type="entry name" value="Carboxypeptidase regulatory domain-like"/>
    <property type="match status" value="1"/>
</dbReference>
<dbReference type="Gene3D" id="2.170.130.10">
    <property type="entry name" value="TonB-dependent receptor, plug domain"/>
    <property type="match status" value="1"/>
</dbReference>
<keyword evidence="8 12" id="KW-0798">TonB box</keyword>
<dbReference type="Gene3D" id="2.40.170.20">
    <property type="entry name" value="TonB-dependent receptor, beta-barrel domain"/>
    <property type="match status" value="1"/>
</dbReference>
<evidence type="ECO:0000256" key="2">
    <source>
        <dbReference type="ARBA" id="ARBA00022448"/>
    </source>
</evidence>
<protein>
    <submittedName>
        <fullName evidence="15">SusC/RagA family TonB-linked outer membrane protein</fullName>
    </submittedName>
</protein>